<protein>
    <submittedName>
        <fullName evidence="1">Uncharacterized protein</fullName>
    </submittedName>
</protein>
<gene>
    <name evidence="1" type="ORF">L2E82_13060</name>
</gene>
<reference evidence="2" key="1">
    <citation type="journal article" date="2022" name="Mol. Ecol. Resour.">
        <title>The genomes of chicory, endive, great burdock and yacon provide insights into Asteraceae palaeo-polyploidization history and plant inulin production.</title>
        <authorList>
            <person name="Fan W."/>
            <person name="Wang S."/>
            <person name="Wang H."/>
            <person name="Wang A."/>
            <person name="Jiang F."/>
            <person name="Liu H."/>
            <person name="Zhao H."/>
            <person name="Xu D."/>
            <person name="Zhang Y."/>
        </authorList>
    </citation>
    <scope>NUCLEOTIDE SEQUENCE [LARGE SCALE GENOMIC DNA]</scope>
    <source>
        <strain evidence="2">cv. Punajuju</strain>
    </source>
</reference>
<evidence type="ECO:0000313" key="1">
    <source>
        <dbReference type="EMBL" id="KAI3782999.1"/>
    </source>
</evidence>
<name>A0ACB9GHJ1_CICIN</name>
<organism evidence="1 2">
    <name type="scientific">Cichorium intybus</name>
    <name type="common">Chicory</name>
    <dbReference type="NCBI Taxonomy" id="13427"/>
    <lineage>
        <taxon>Eukaryota</taxon>
        <taxon>Viridiplantae</taxon>
        <taxon>Streptophyta</taxon>
        <taxon>Embryophyta</taxon>
        <taxon>Tracheophyta</taxon>
        <taxon>Spermatophyta</taxon>
        <taxon>Magnoliopsida</taxon>
        <taxon>eudicotyledons</taxon>
        <taxon>Gunneridae</taxon>
        <taxon>Pentapetalae</taxon>
        <taxon>asterids</taxon>
        <taxon>campanulids</taxon>
        <taxon>Asterales</taxon>
        <taxon>Asteraceae</taxon>
        <taxon>Cichorioideae</taxon>
        <taxon>Cichorieae</taxon>
        <taxon>Cichoriinae</taxon>
        <taxon>Cichorium</taxon>
    </lineage>
</organism>
<comment type="caution">
    <text evidence="1">The sequence shown here is derived from an EMBL/GenBank/DDBJ whole genome shotgun (WGS) entry which is preliminary data.</text>
</comment>
<dbReference type="Proteomes" id="UP001055811">
    <property type="component" value="Linkage Group LG02"/>
</dbReference>
<dbReference type="EMBL" id="CM042010">
    <property type="protein sequence ID" value="KAI3782999.1"/>
    <property type="molecule type" value="Genomic_DNA"/>
</dbReference>
<accession>A0ACB9GHJ1</accession>
<proteinExistence type="predicted"/>
<reference evidence="1 2" key="2">
    <citation type="journal article" date="2022" name="Mol. Ecol. Resour.">
        <title>The genomes of chicory, endive, great burdock and yacon provide insights into Asteraceae paleo-polyploidization history and plant inulin production.</title>
        <authorList>
            <person name="Fan W."/>
            <person name="Wang S."/>
            <person name="Wang H."/>
            <person name="Wang A."/>
            <person name="Jiang F."/>
            <person name="Liu H."/>
            <person name="Zhao H."/>
            <person name="Xu D."/>
            <person name="Zhang Y."/>
        </authorList>
    </citation>
    <scope>NUCLEOTIDE SEQUENCE [LARGE SCALE GENOMIC DNA]</scope>
    <source>
        <strain evidence="2">cv. Punajuju</strain>
        <tissue evidence="1">Leaves</tissue>
    </source>
</reference>
<evidence type="ECO:0000313" key="2">
    <source>
        <dbReference type="Proteomes" id="UP001055811"/>
    </source>
</evidence>
<sequence>MTGPIIKTGSGNQPELVDYDDPLYLHPSDNTTATIISFKLMGAENYRIWRSSMMRSLKGRNKLGFIEGSILKPDDPAKLLKWERANSVVCSWILGSLSESIYAGHACTESSFQVWTELFETYHKSDGSVIFNVHQKINSLTQSGLSVSDYYNKLDGLWKEFDGLTSLPECTCEAATKFNDHSKLIKLMQFLNGLDDSFNQVKSHILLMDPLPNVRSAFSIISREESRQKNGSLSSNTNTNSQPAAFNSKSNFKPNKAKNQNLQCKHCGVKGHTIERCYKLIGYPKDFKFKNDSNNSGNSTSLNKTFSNNNANSVSNDLLGSSQTLKSEQHYLTSEQYSKVLRLISETQVNEEVPANANMAGIACNSFVDFNKWVVDSGASQHMTASESHLNDVVDVSKLNLKVGHPNGSSAHINKIGNLQLSNSLTLFDVFVIPGFNVNLLSVHKLCRDSKCNVVFDEHNCVIQDSRSKGTVETGSESGGLYYMSCCPSGTMLSRANLSKCFVSKITWHSRLGHPAEQALNILKDALQFNIDSLPPCEICHKAKQTRESFPLSRTHTSTLGDLLHLDVWGPYRESTVDGFKYFLTIVDDFTRATWVYLLKSKDEVCGFIFSLSKILQNQFSVKIKTIRTDNGTEFVNNRMKTFCTNEGIIHQTTCAYTPQQNGVVERKHRHILNVARSLMFEAGIPLQYWGDAILTSVFLINRTPSSVLNGKTPYELVYKRSPKLDFLRIFGCLCFAAKLNVSDKFSERAEKCVLLGYGIDKKSYKVLSLDSKCVFFSRDVRFFESVFPFKMKSVTVKPNHHTVSENSNSWDPFSNDELGTHDHVIKRSDFGTVEATHEAVGTRVIPTEDGNCPGSVPTGCNREGEVHVPQLVLAAPNVPSPAEEINHSGSDFVNESVNSQNSSRPRRESKMPARFNDFVVDSKQKYGIEKCVSYSCLNEENRCFVSNLNKTMEPESFYEAALDPNWVKAMNEEMEALYRNKTWEITELPTNRKAIGCRWIYKIKYKSNGEIERYKARLVAKGYNQREGIDYEETFSPVAKMVTVRVVINLAVNKNWKLFQLDINNAFLYGSLDEDVYMTLPQGYFTKNDKRVCKLLKSLYGLKQAPRKWNERLCAALFDFGFEQSVNDYSLFVKSKNNILVILLVYVDDIILTGNCVEEINKVKIFLKSQFLIKDLGNLKFFLGIEVIDVEGGICLTQRKYCLELLHEFGMLACKPVKTPLDTNIVVKKNGVDNHDDLLVNITEFQRLIGKLIYLTITRPDIAYTVQTLSQFMHCPRNSHLNIALRLLRFLKLNPGKGIKVVKSNVFSLKGYVDADWAKCLETRRSVTGFCVYLGNSLISWKSKKQDTVSRSSTESEYRALGSITCEVIWVLKILDDLGVKNLLPVEVFCDNESAIKLALNPVFHEKTKHFEVDVHFIREKVSKRIIKITKVCSENQHADILTKSLSFPQHDYLCKEMGLYDPFSKE</sequence>
<keyword evidence="2" id="KW-1185">Reference proteome</keyword>